<organism evidence="1 2">
    <name type="scientific">Paramecium bursaria Chlorella virus NY2A</name>
    <name type="common">PBCV-NY2A</name>
    <dbReference type="NCBI Taxonomy" id="46021"/>
    <lineage>
        <taxon>Viruses</taxon>
        <taxon>Varidnaviria</taxon>
        <taxon>Bamfordvirae</taxon>
        <taxon>Nucleocytoviricota</taxon>
        <taxon>Megaviricetes</taxon>
        <taxon>Algavirales</taxon>
        <taxon>Phycodnaviridae</taxon>
        <taxon>Chlorovirus</taxon>
        <taxon>Chlorovirus americanus</taxon>
    </lineage>
</organism>
<name>A7IXY2_PBCVN</name>
<evidence type="ECO:0000313" key="1">
    <source>
        <dbReference type="EMBL" id="ABT15206.1"/>
    </source>
</evidence>
<keyword evidence="2" id="KW-1185">Reference proteome</keyword>
<dbReference type="Proteomes" id="UP000202419">
    <property type="component" value="Segment"/>
</dbReference>
<dbReference type="RefSeq" id="YP_001498003.1">
    <property type="nucleotide sequence ID" value="NC_009898.1"/>
</dbReference>
<dbReference type="KEGG" id="vg:5658816"/>
<dbReference type="GeneID" id="5658816"/>
<organismHost>
    <name type="scientific">Chlorella</name>
    <dbReference type="NCBI Taxonomy" id="3071"/>
</organismHost>
<gene>
    <name evidence="1" type="primary">b807R</name>
    <name evidence="1" type="ORF">NY2A_b807R</name>
</gene>
<sequence length="68" mass="7963">MKITKIKYVNIEKITKIKYSNINVNITKITERKYNNIERQFTGSLCKYKLAPGNVVCYSISWRTMSAI</sequence>
<reference evidence="1 2" key="1">
    <citation type="journal article" date="2007" name="Virology">
        <title>Sequence and annotation of the 369-kb NY-2A and the 345-kb AR158 viruses that infect Chlorella NC64A.</title>
        <authorList>
            <person name="Fitzgerald L.A."/>
            <person name="Graves M.V."/>
            <person name="Li X."/>
            <person name="Feldblyum T."/>
            <person name="Nierman W.C."/>
            <person name="Van Etten J.L."/>
        </authorList>
    </citation>
    <scope>NUCLEOTIDE SEQUENCE [LARGE SCALE GENOMIC DNA]</scope>
    <source>
        <strain evidence="1 2">NY-2A</strain>
    </source>
</reference>
<protein>
    <submittedName>
        <fullName evidence="1">Uncharacterized protein b807R</fullName>
    </submittedName>
</protein>
<evidence type="ECO:0000313" key="2">
    <source>
        <dbReference type="Proteomes" id="UP000202419"/>
    </source>
</evidence>
<proteinExistence type="predicted"/>
<accession>A7IXY2</accession>
<dbReference type="EMBL" id="DQ491002">
    <property type="protein sequence ID" value="ABT15206.1"/>
    <property type="molecule type" value="Genomic_DNA"/>
</dbReference>